<dbReference type="InterPro" id="IPR016032">
    <property type="entry name" value="Sig_transdc_resp-reg_C-effctor"/>
</dbReference>
<keyword evidence="2" id="KW-0805">Transcription regulation</keyword>
<evidence type="ECO:0000313" key="9">
    <source>
        <dbReference type="Proteomes" id="UP001596203"/>
    </source>
</evidence>
<dbReference type="PANTHER" id="PTHR35807">
    <property type="entry name" value="TRANSCRIPTIONAL REGULATOR REDD-RELATED"/>
    <property type="match status" value="1"/>
</dbReference>
<evidence type="ECO:0000256" key="4">
    <source>
        <dbReference type="ARBA" id="ARBA00023163"/>
    </source>
</evidence>
<evidence type="ECO:0000256" key="2">
    <source>
        <dbReference type="ARBA" id="ARBA00023015"/>
    </source>
</evidence>
<dbReference type="InterPro" id="IPR001867">
    <property type="entry name" value="OmpR/PhoB-type_DNA-bd"/>
</dbReference>
<feature type="DNA-binding region" description="OmpR/PhoB-type" evidence="6">
    <location>
        <begin position="1"/>
        <end position="92"/>
    </location>
</feature>
<evidence type="ECO:0000259" key="7">
    <source>
        <dbReference type="PROSITE" id="PS51755"/>
    </source>
</evidence>
<dbReference type="Gene3D" id="3.40.50.300">
    <property type="entry name" value="P-loop containing nucleotide triphosphate hydrolases"/>
    <property type="match status" value="1"/>
</dbReference>
<dbReference type="SMART" id="SM00862">
    <property type="entry name" value="Trans_reg_C"/>
    <property type="match status" value="1"/>
</dbReference>
<dbReference type="SUPFAM" id="SSF48452">
    <property type="entry name" value="TPR-like"/>
    <property type="match status" value="3"/>
</dbReference>
<dbReference type="InterPro" id="IPR005158">
    <property type="entry name" value="BTAD"/>
</dbReference>
<dbReference type="PANTHER" id="PTHR35807:SF1">
    <property type="entry name" value="TRANSCRIPTIONAL REGULATOR REDD"/>
    <property type="match status" value="1"/>
</dbReference>
<evidence type="ECO:0000256" key="3">
    <source>
        <dbReference type="ARBA" id="ARBA00023125"/>
    </source>
</evidence>
<dbReference type="RefSeq" id="WP_377429459.1">
    <property type="nucleotide sequence ID" value="NZ_JBHSPR010000042.1"/>
</dbReference>
<dbReference type="InterPro" id="IPR019734">
    <property type="entry name" value="TPR_rpt"/>
</dbReference>
<keyword evidence="5" id="KW-0802">TPR repeat</keyword>
<reference evidence="9" key="1">
    <citation type="journal article" date="2019" name="Int. J. Syst. Evol. Microbiol.">
        <title>The Global Catalogue of Microorganisms (GCM) 10K type strain sequencing project: providing services to taxonomists for standard genome sequencing and annotation.</title>
        <authorList>
            <consortium name="The Broad Institute Genomics Platform"/>
            <consortium name="The Broad Institute Genome Sequencing Center for Infectious Disease"/>
            <person name="Wu L."/>
            <person name="Ma J."/>
        </authorList>
    </citation>
    <scope>NUCLEOTIDE SEQUENCE [LARGE SCALE GENOMIC DNA]</scope>
    <source>
        <strain evidence="9">ZS-35-S2</strain>
    </source>
</reference>
<evidence type="ECO:0000256" key="1">
    <source>
        <dbReference type="ARBA" id="ARBA00005820"/>
    </source>
</evidence>
<keyword evidence="3 6" id="KW-0238">DNA-binding</keyword>
<dbReference type="SUPFAM" id="SSF46894">
    <property type="entry name" value="C-terminal effector domain of the bipartite response regulators"/>
    <property type="match status" value="1"/>
</dbReference>
<dbReference type="PRINTS" id="PR00364">
    <property type="entry name" value="DISEASERSIST"/>
</dbReference>
<dbReference type="SMART" id="SM00028">
    <property type="entry name" value="TPR"/>
    <property type="match status" value="5"/>
</dbReference>
<dbReference type="InterPro" id="IPR051677">
    <property type="entry name" value="AfsR-DnrI-RedD_regulator"/>
</dbReference>
<dbReference type="Gene3D" id="1.25.40.10">
    <property type="entry name" value="Tetratricopeptide repeat domain"/>
    <property type="match status" value="2"/>
</dbReference>
<dbReference type="SMART" id="SM01043">
    <property type="entry name" value="BTAD"/>
    <property type="match status" value="1"/>
</dbReference>
<comment type="caution">
    <text evidence="8">The sequence shown here is derived from an EMBL/GenBank/DDBJ whole genome shotgun (WGS) entry which is preliminary data.</text>
</comment>
<feature type="repeat" description="TPR" evidence="5">
    <location>
        <begin position="837"/>
        <end position="870"/>
    </location>
</feature>
<feature type="domain" description="OmpR/PhoB-type" evidence="7">
    <location>
        <begin position="1"/>
        <end position="92"/>
    </location>
</feature>
<evidence type="ECO:0000313" key="8">
    <source>
        <dbReference type="EMBL" id="MFC6021362.1"/>
    </source>
</evidence>
<dbReference type="CDD" id="cd15831">
    <property type="entry name" value="BTAD"/>
    <property type="match status" value="1"/>
</dbReference>
<evidence type="ECO:0000256" key="5">
    <source>
        <dbReference type="PROSITE-ProRule" id="PRU00339"/>
    </source>
</evidence>
<dbReference type="Pfam" id="PF03704">
    <property type="entry name" value="BTAD"/>
    <property type="match status" value="1"/>
</dbReference>
<sequence>MLGPVEVFAGSQPVALGRAQMRTVLAALAVEVGRPVAAETLADRVWSGTPPKTWREVLYSHVTRIRCALAAVDACGEPVVLVRRPAGYLLDLDSDLVDLHRFRRLVGAASVARRTDPERVELLRSALALWRGTPLAGVPGSWADRMRTGWYQHRLEAVVAWADAELRLGNEQQVIVELRDLLGEHPLAEQLAGVLMRALAQDGRSAEALECFVALRARLADELGAEPASELQAVHRAILRGGQPPPLAATPARPARPIYPQPAQLPAAVPGFTGRRAALADLDSLLEGRGGQSIATVSGTAGVGKTALAVHWARRVAERFPDGQLYANLRGFDGSTQAVRPAAVVRRFLLAFGVPAQQVPEDPEAQVALYRSLLAGRRVLVLLDNARDCAQVRPLLPGGAPAFCLVTSRNQLTPLVAVEGAHPLSLDLLSAAEAHELLASRLGADRVDVEPAAAEQIVACCARLPLALSITAARIRQSGVPLGVLAEDLTDVRGRLSALDAGDPGSQVRAVFSWSYRALTPAAARLFRLLGVHPGPDVGVVAVGGLAGVPEAAARALLAELTGANLVGKHSSGRYACHDLLTAYAADQCRETETGADRAAATDRLIDHYLHTAYAADRLLNPARDPIPLPLAEATPGSAVRRPADDQEARAWLTAEHHVLLGVAQLAADTGHDLRAWQLAWVLDMFLHWRGFWHDRSRMWQLAVASAERLADPVAAAHAYRDLARANNRLRRYADSGDQLNRALEMFGRAGDRTGQAHTHRALASLCERQGRLRQALHHDERALALFAAVGHPQGQADALNSIGWDRCLLGDYVQALRCCRQALELHQRAGDKWGEATTWDSLGYAHHHLGGHAEAVHCYQRALTLVRALGDRYFEADTLTRLAETQEVAEDVRAARESLRAALDILLDLDHSDAEEVRTKLMQLQ</sequence>
<dbReference type="Gene3D" id="1.10.10.10">
    <property type="entry name" value="Winged helix-like DNA-binding domain superfamily/Winged helix DNA-binding domain"/>
    <property type="match status" value="1"/>
</dbReference>
<organism evidence="8 9">
    <name type="scientific">Plantactinospora solaniradicis</name>
    <dbReference type="NCBI Taxonomy" id="1723736"/>
    <lineage>
        <taxon>Bacteria</taxon>
        <taxon>Bacillati</taxon>
        <taxon>Actinomycetota</taxon>
        <taxon>Actinomycetes</taxon>
        <taxon>Micromonosporales</taxon>
        <taxon>Micromonosporaceae</taxon>
        <taxon>Plantactinospora</taxon>
    </lineage>
</organism>
<dbReference type="PROSITE" id="PS51755">
    <property type="entry name" value="OMPR_PHOB"/>
    <property type="match status" value="1"/>
</dbReference>
<dbReference type="InterPro" id="IPR027417">
    <property type="entry name" value="P-loop_NTPase"/>
</dbReference>
<dbReference type="EMBL" id="JBHSPR010000042">
    <property type="protein sequence ID" value="MFC6021362.1"/>
    <property type="molecule type" value="Genomic_DNA"/>
</dbReference>
<dbReference type="InterPro" id="IPR036388">
    <property type="entry name" value="WH-like_DNA-bd_sf"/>
</dbReference>
<evidence type="ECO:0000256" key="6">
    <source>
        <dbReference type="PROSITE-ProRule" id="PRU01091"/>
    </source>
</evidence>
<keyword evidence="9" id="KW-1185">Reference proteome</keyword>
<name>A0ABW1KHX6_9ACTN</name>
<dbReference type="PROSITE" id="PS50005">
    <property type="entry name" value="TPR"/>
    <property type="match status" value="1"/>
</dbReference>
<dbReference type="SUPFAM" id="SSF52540">
    <property type="entry name" value="P-loop containing nucleoside triphosphate hydrolases"/>
    <property type="match status" value="1"/>
</dbReference>
<proteinExistence type="inferred from homology"/>
<protein>
    <submittedName>
        <fullName evidence="8">BTAD domain-containing putative transcriptional regulator</fullName>
    </submittedName>
</protein>
<accession>A0ABW1KHX6</accession>
<dbReference type="InterPro" id="IPR011990">
    <property type="entry name" value="TPR-like_helical_dom_sf"/>
</dbReference>
<dbReference type="Proteomes" id="UP001596203">
    <property type="component" value="Unassembled WGS sequence"/>
</dbReference>
<comment type="similarity">
    <text evidence="1">Belongs to the AfsR/DnrI/RedD regulatory family.</text>
</comment>
<dbReference type="Pfam" id="PF13424">
    <property type="entry name" value="TPR_12"/>
    <property type="match status" value="2"/>
</dbReference>
<gene>
    <name evidence="8" type="ORF">ACFP2T_34970</name>
</gene>
<keyword evidence="4" id="KW-0804">Transcription</keyword>